<name>A0ABQ6ILM2_9MICO</name>
<protein>
    <submittedName>
        <fullName evidence="8">ABC transporter</fullName>
    </submittedName>
</protein>
<dbReference type="Pfam" id="PF12698">
    <property type="entry name" value="ABC2_membrane_3"/>
    <property type="match status" value="1"/>
</dbReference>
<feature type="transmembrane region" description="Helical" evidence="6">
    <location>
        <begin position="12"/>
        <end position="31"/>
    </location>
</feature>
<evidence type="ECO:0000256" key="3">
    <source>
        <dbReference type="ARBA" id="ARBA00022989"/>
    </source>
</evidence>
<keyword evidence="9" id="KW-1185">Reference proteome</keyword>
<feature type="transmembrane region" description="Helical" evidence="6">
    <location>
        <begin position="158"/>
        <end position="178"/>
    </location>
</feature>
<comment type="caution">
    <text evidence="8">The sequence shown here is derived from an EMBL/GenBank/DDBJ whole genome shotgun (WGS) entry which is preliminary data.</text>
</comment>
<comment type="subcellular location">
    <subcellularLocation>
        <location evidence="1">Membrane</location>
        <topology evidence="1">Multi-pass membrane protein</topology>
    </subcellularLocation>
</comment>
<keyword evidence="5" id="KW-0046">Antibiotic resistance</keyword>
<keyword evidence="4 6" id="KW-0472">Membrane</keyword>
<keyword evidence="3 6" id="KW-1133">Transmembrane helix</keyword>
<proteinExistence type="predicted"/>
<feature type="transmembrane region" description="Helical" evidence="6">
    <location>
        <begin position="215"/>
        <end position="235"/>
    </location>
</feature>
<evidence type="ECO:0000256" key="5">
    <source>
        <dbReference type="ARBA" id="ARBA00023251"/>
    </source>
</evidence>
<evidence type="ECO:0000256" key="6">
    <source>
        <dbReference type="SAM" id="Phobius"/>
    </source>
</evidence>
<evidence type="ECO:0000313" key="8">
    <source>
        <dbReference type="EMBL" id="GMA38828.1"/>
    </source>
</evidence>
<organism evidence="8 9">
    <name type="scientific">Mobilicoccus caccae</name>
    <dbReference type="NCBI Taxonomy" id="1859295"/>
    <lineage>
        <taxon>Bacteria</taxon>
        <taxon>Bacillati</taxon>
        <taxon>Actinomycetota</taxon>
        <taxon>Actinomycetes</taxon>
        <taxon>Micrococcales</taxon>
        <taxon>Dermatophilaceae</taxon>
        <taxon>Mobilicoccus</taxon>
    </lineage>
</organism>
<reference evidence="9" key="1">
    <citation type="journal article" date="2019" name="Int. J. Syst. Evol. Microbiol.">
        <title>The Global Catalogue of Microorganisms (GCM) 10K type strain sequencing project: providing services to taxonomists for standard genome sequencing and annotation.</title>
        <authorList>
            <consortium name="The Broad Institute Genomics Platform"/>
            <consortium name="The Broad Institute Genome Sequencing Center for Infectious Disease"/>
            <person name="Wu L."/>
            <person name="Ma J."/>
        </authorList>
    </citation>
    <scope>NUCLEOTIDE SEQUENCE [LARGE SCALE GENOMIC DNA]</scope>
    <source>
        <strain evidence="9">NBRC 113072</strain>
    </source>
</reference>
<keyword evidence="2 6" id="KW-0812">Transmembrane</keyword>
<dbReference type="EMBL" id="BSUO01000001">
    <property type="protein sequence ID" value="GMA38828.1"/>
    <property type="molecule type" value="Genomic_DNA"/>
</dbReference>
<dbReference type="InterPro" id="IPR051784">
    <property type="entry name" value="Nod_factor_ABC_transporter"/>
</dbReference>
<evidence type="ECO:0000259" key="7">
    <source>
        <dbReference type="Pfam" id="PF12698"/>
    </source>
</evidence>
<gene>
    <name evidence="8" type="ORF">GCM10025883_08730</name>
</gene>
<feature type="transmembrane region" description="Helical" evidence="6">
    <location>
        <begin position="127"/>
        <end position="151"/>
    </location>
</feature>
<feature type="domain" description="ABC-2 type transporter transmembrane" evidence="7">
    <location>
        <begin position="44"/>
        <end position="233"/>
    </location>
</feature>
<dbReference type="PANTHER" id="PTHR43229:SF6">
    <property type="entry name" value="ABC-TYPE MULTIDRUG TRANSPORT SYSTEM, PERMEASE COMPONENT"/>
    <property type="match status" value="1"/>
</dbReference>
<dbReference type="PANTHER" id="PTHR43229">
    <property type="entry name" value="NODULATION PROTEIN J"/>
    <property type="match status" value="1"/>
</dbReference>
<evidence type="ECO:0000313" key="9">
    <source>
        <dbReference type="Proteomes" id="UP001157126"/>
    </source>
</evidence>
<dbReference type="Proteomes" id="UP001157126">
    <property type="component" value="Unassembled WGS sequence"/>
</dbReference>
<sequence>MYLRLELVRALRNPWTIGFSVLMPVALYLLFGAGPAYGAMETPRGTVAGMIMANMALFGAMMASTNVAGSVSDERASGWTRQLRLTPLSPVYYIGAKLLAALAIGLFVVTITFAVGVATGARLDLPYAAWAFLLAWLGGTTMFAVFGLAVGYLFRGEAVLGVVGPFMSLFAFFGGVFIPLEQLGSVMSTIGQYTPMYGLRSLLASLTLGAEVEPVAVAGIVCWTALFAVVAAWRYRRVAGRE</sequence>
<evidence type="ECO:0000256" key="2">
    <source>
        <dbReference type="ARBA" id="ARBA00022692"/>
    </source>
</evidence>
<dbReference type="PIRSF" id="PIRSF006648">
    <property type="entry name" value="DrrB"/>
    <property type="match status" value="1"/>
</dbReference>
<accession>A0ABQ6ILM2</accession>
<dbReference type="InterPro" id="IPR013525">
    <property type="entry name" value="ABC2_TM"/>
</dbReference>
<feature type="transmembrane region" description="Helical" evidence="6">
    <location>
        <begin position="51"/>
        <end position="71"/>
    </location>
</feature>
<evidence type="ECO:0000256" key="4">
    <source>
        <dbReference type="ARBA" id="ARBA00023136"/>
    </source>
</evidence>
<dbReference type="InterPro" id="IPR000412">
    <property type="entry name" value="ABC_2_transport"/>
</dbReference>
<evidence type="ECO:0000256" key="1">
    <source>
        <dbReference type="ARBA" id="ARBA00004141"/>
    </source>
</evidence>
<feature type="transmembrane region" description="Helical" evidence="6">
    <location>
        <begin position="91"/>
        <end position="115"/>
    </location>
</feature>